<dbReference type="Proteomes" id="UP001059597">
    <property type="component" value="Chromosome"/>
</dbReference>
<dbReference type="Pfam" id="PF09299">
    <property type="entry name" value="Mu-transpos_C"/>
    <property type="match status" value="1"/>
</dbReference>
<keyword evidence="4" id="KW-1185">Reference proteome</keyword>
<feature type="region of interest" description="Disordered" evidence="1">
    <location>
        <begin position="246"/>
        <end position="294"/>
    </location>
</feature>
<proteinExistence type="predicted"/>
<dbReference type="RefSeq" id="WP_261954012.1">
    <property type="nucleotide sequence ID" value="NZ_AP026073.1"/>
</dbReference>
<sequence length="294" mass="33314">MARSNLSANSAPCAAGWETASVSATHDEAGSSLCAYGERREAFRPGYSEAPTSCRDKRGGNPWTLEDLLDYETFITILLGWVTWWNHGHTIARLHRRSPAQAWEADPTPIDTLDPEDLHTYTLERHGRPLTITSKGVRFNDAYYVGDWMQGHANAGELVHLRHEPHHYHRVELYDAHTGLYRGPAFRSNEMTKEEARALERSRRREADHYATKLQRARRNAVVRYAATSTPTPPQRLNRLNASQAAAEIRTHKTRQRDISTEARPELLNRPKPSAAHWTTPKPSVPDSQGEETP</sequence>
<evidence type="ECO:0000259" key="2">
    <source>
        <dbReference type="Pfam" id="PF09299"/>
    </source>
</evidence>
<protein>
    <recommendedName>
        <fullName evidence="2">Transposase-like Mu C-terminal domain-containing protein</fullName>
    </recommendedName>
</protein>
<name>A0ABM7ZV59_STRNI</name>
<dbReference type="EMBL" id="AP026073">
    <property type="protein sequence ID" value="BDM70257.1"/>
    <property type="molecule type" value="Genomic_DNA"/>
</dbReference>
<evidence type="ECO:0000313" key="3">
    <source>
        <dbReference type="EMBL" id="BDM70257.1"/>
    </source>
</evidence>
<reference evidence="3" key="1">
    <citation type="submission" date="2022-06" db="EMBL/GenBank/DDBJ databases">
        <title>Complete genome sequence of Streptomyces nigrescens HEK616.</title>
        <authorList>
            <person name="Asamizu S."/>
            <person name="Onaka H."/>
        </authorList>
    </citation>
    <scope>NUCLEOTIDE SEQUENCE</scope>
    <source>
        <strain evidence="3">HEK616</strain>
    </source>
</reference>
<evidence type="ECO:0000256" key="1">
    <source>
        <dbReference type="SAM" id="MobiDB-lite"/>
    </source>
</evidence>
<feature type="domain" description="Transposase-like Mu C-terminal" evidence="2">
    <location>
        <begin position="131"/>
        <end position="176"/>
    </location>
</feature>
<accession>A0ABM7ZV59</accession>
<gene>
    <name evidence="3" type="ORF">HEK616_37440</name>
</gene>
<dbReference type="InterPro" id="IPR015378">
    <property type="entry name" value="Transposase-like_Mu_C"/>
</dbReference>
<evidence type="ECO:0000313" key="4">
    <source>
        <dbReference type="Proteomes" id="UP001059597"/>
    </source>
</evidence>
<organism evidence="3 4">
    <name type="scientific">Streptomyces nigrescens</name>
    <dbReference type="NCBI Taxonomy" id="1920"/>
    <lineage>
        <taxon>Bacteria</taxon>
        <taxon>Bacillati</taxon>
        <taxon>Actinomycetota</taxon>
        <taxon>Actinomycetes</taxon>
        <taxon>Kitasatosporales</taxon>
        <taxon>Streptomycetaceae</taxon>
        <taxon>Streptomyces</taxon>
    </lineage>
</organism>
<feature type="compositionally biased region" description="Basic and acidic residues" evidence="1">
    <location>
        <begin position="256"/>
        <end position="269"/>
    </location>
</feature>